<reference evidence="7" key="1">
    <citation type="submission" date="2021-12" db="EMBL/GenBank/DDBJ databases">
        <authorList>
            <person name="King R."/>
        </authorList>
    </citation>
    <scope>NUCLEOTIDE SEQUENCE</scope>
</reference>
<keyword evidence="4 5" id="KW-0238">DNA-binding</keyword>
<dbReference type="SUPFAM" id="SSF57716">
    <property type="entry name" value="Glucocorticoid receptor-like (DNA-binding domain)"/>
    <property type="match status" value="1"/>
</dbReference>
<protein>
    <recommendedName>
        <fullName evidence="6">THAP-type domain-containing protein</fullName>
    </recommendedName>
</protein>
<dbReference type="SMART" id="SM00692">
    <property type="entry name" value="DM3"/>
    <property type="match status" value="1"/>
</dbReference>
<sequence length="520" mass="60203">MRVTCAICKKQPVPFDRTRSFHRFPGKADLRQKWMDTIGVSSVKKTWAVCSDHFATTSFHEQTVYNNSKRRLLPNAVPNYISMLLSDITNVNVRDGKKECEEPETLYIQCKSTCPDEVNSMKRKCNMFDFDSTIASTVEVPEEGSVTFIGSVDDASWSSLERLEGESVLSSGSANGESVNKSSAIGEIQLTSIEKPDFSKTHCSTIIEQAIAVSDISQTAERSAISNVKRKCLDSDERITRMRKIRFKDGQAIRCISRADFVSNESWIKFLKYITSNENKIRANRKKLLRRERKIASFKELVNKLKDGEHLSVAQYLQLNAHTKKSIDRTYHKLNLAIYKPTYIGTDTILVDYEDMTSRKRKHMEFEEEEEIKVKENKQNLYEKEHVKLQKGEHVPSIPMGEERHINLKEGEDTIIKEEVYVKLEQGDHMQLDEEGQIRLEEGGHIQLEEQGHIQCKYRKRLNVEEEERIIIEVDRPIKLEEEQQIQFEEEEHVHSEEEGDTIIKEEDYITIDEEVPVNF</sequence>
<feature type="domain" description="THAP-type" evidence="6">
    <location>
        <begin position="1"/>
        <end position="81"/>
    </location>
</feature>
<name>A0ABN8AUM1_CHISP</name>
<evidence type="ECO:0000256" key="4">
    <source>
        <dbReference type="ARBA" id="ARBA00023125"/>
    </source>
</evidence>
<keyword evidence="3" id="KW-0862">Zinc</keyword>
<dbReference type="Gene3D" id="6.20.210.20">
    <property type="entry name" value="THAP domain"/>
    <property type="match status" value="1"/>
</dbReference>
<accession>A0ABN8AUM1</accession>
<proteinExistence type="predicted"/>
<dbReference type="InterPro" id="IPR026516">
    <property type="entry name" value="THAP1/10"/>
</dbReference>
<evidence type="ECO:0000313" key="8">
    <source>
        <dbReference type="Proteomes" id="UP001153292"/>
    </source>
</evidence>
<dbReference type="Proteomes" id="UP001153292">
    <property type="component" value="Chromosome 1"/>
</dbReference>
<gene>
    <name evidence="7" type="ORF">CHILSU_LOCUS517</name>
</gene>
<dbReference type="Pfam" id="PF05485">
    <property type="entry name" value="THAP"/>
    <property type="match status" value="1"/>
</dbReference>
<evidence type="ECO:0000256" key="5">
    <source>
        <dbReference type="PROSITE-ProRule" id="PRU00309"/>
    </source>
</evidence>
<evidence type="ECO:0000256" key="1">
    <source>
        <dbReference type="ARBA" id="ARBA00022723"/>
    </source>
</evidence>
<dbReference type="PANTHER" id="PTHR46600:SF11">
    <property type="entry name" value="THAP DOMAIN-CONTAINING PROTEIN 10"/>
    <property type="match status" value="1"/>
</dbReference>
<dbReference type="SMART" id="SM00980">
    <property type="entry name" value="THAP"/>
    <property type="match status" value="1"/>
</dbReference>
<dbReference type="PROSITE" id="PS50950">
    <property type="entry name" value="ZF_THAP"/>
    <property type="match status" value="1"/>
</dbReference>
<keyword evidence="2 5" id="KW-0863">Zinc-finger</keyword>
<dbReference type="EMBL" id="OU963894">
    <property type="protein sequence ID" value="CAH0397446.1"/>
    <property type="molecule type" value="Genomic_DNA"/>
</dbReference>
<dbReference type="InterPro" id="IPR006612">
    <property type="entry name" value="THAP_Znf"/>
</dbReference>
<evidence type="ECO:0000256" key="2">
    <source>
        <dbReference type="ARBA" id="ARBA00022771"/>
    </source>
</evidence>
<dbReference type="PANTHER" id="PTHR46600">
    <property type="entry name" value="THAP DOMAIN-CONTAINING"/>
    <property type="match status" value="1"/>
</dbReference>
<dbReference type="InterPro" id="IPR038441">
    <property type="entry name" value="THAP_Znf_sf"/>
</dbReference>
<evidence type="ECO:0000313" key="7">
    <source>
        <dbReference type="EMBL" id="CAH0397446.1"/>
    </source>
</evidence>
<keyword evidence="1" id="KW-0479">Metal-binding</keyword>
<organism evidence="7 8">
    <name type="scientific">Chilo suppressalis</name>
    <name type="common">Asiatic rice borer moth</name>
    <dbReference type="NCBI Taxonomy" id="168631"/>
    <lineage>
        <taxon>Eukaryota</taxon>
        <taxon>Metazoa</taxon>
        <taxon>Ecdysozoa</taxon>
        <taxon>Arthropoda</taxon>
        <taxon>Hexapoda</taxon>
        <taxon>Insecta</taxon>
        <taxon>Pterygota</taxon>
        <taxon>Neoptera</taxon>
        <taxon>Endopterygota</taxon>
        <taxon>Lepidoptera</taxon>
        <taxon>Glossata</taxon>
        <taxon>Ditrysia</taxon>
        <taxon>Pyraloidea</taxon>
        <taxon>Crambidae</taxon>
        <taxon>Crambinae</taxon>
        <taxon>Chilo</taxon>
    </lineage>
</organism>
<keyword evidence="8" id="KW-1185">Reference proteome</keyword>
<evidence type="ECO:0000256" key="3">
    <source>
        <dbReference type="ARBA" id="ARBA00022833"/>
    </source>
</evidence>
<evidence type="ECO:0000259" key="6">
    <source>
        <dbReference type="PROSITE" id="PS50950"/>
    </source>
</evidence>